<organism evidence="5 6">
    <name type="scientific">Cytospora paraplurivora</name>
    <dbReference type="NCBI Taxonomy" id="2898453"/>
    <lineage>
        <taxon>Eukaryota</taxon>
        <taxon>Fungi</taxon>
        <taxon>Dikarya</taxon>
        <taxon>Ascomycota</taxon>
        <taxon>Pezizomycotina</taxon>
        <taxon>Sordariomycetes</taxon>
        <taxon>Sordariomycetidae</taxon>
        <taxon>Diaporthales</taxon>
        <taxon>Cytosporaceae</taxon>
        <taxon>Cytospora</taxon>
    </lineage>
</organism>
<sequence length="224" mass="25704">MPSTEQARRVNDDVVPVAVSEAQPVKAEETGAEPEAAFTDDVKSEPALPPLSAHEYRQYNKLAARMDMFHEHFRQTWTMLYQAASSGRRPAGMSLRQYIDQGLQFLSQLTLHHGIEEQHVFPVLARRMPEFQSGGKGKGKGEGKRRAAELLRQHGEIHKGMDAMEDYLRRCRCGEADFESAVMKAQMDTWGAVLWKHLDQEVETLRPENMRRYWSLEELKHIPM</sequence>
<dbReference type="InterPro" id="IPR053206">
    <property type="entry name" value="Dimeric_xanthone_biosynth"/>
</dbReference>
<evidence type="ECO:0000313" key="6">
    <source>
        <dbReference type="Proteomes" id="UP001320245"/>
    </source>
</evidence>
<dbReference type="EMBL" id="JAJSPL020000098">
    <property type="protein sequence ID" value="KAK7728342.1"/>
    <property type="molecule type" value="Genomic_DNA"/>
</dbReference>
<evidence type="ECO:0000259" key="2">
    <source>
        <dbReference type="Pfam" id="PF01814"/>
    </source>
</evidence>
<evidence type="ECO:0000256" key="1">
    <source>
        <dbReference type="SAM" id="MobiDB-lite"/>
    </source>
</evidence>
<dbReference type="InterPro" id="IPR012312">
    <property type="entry name" value="Hemerythrin-like"/>
</dbReference>
<comment type="caution">
    <text evidence="5">The sequence shown here is derived from an EMBL/GenBank/DDBJ whole genome shotgun (WGS) entry which is preliminary data.</text>
</comment>
<evidence type="ECO:0000313" key="3">
    <source>
        <dbReference type="EMBL" id="KAK7727556.1"/>
    </source>
</evidence>
<accession>A0AAN9U2K0</accession>
<protein>
    <recommendedName>
        <fullName evidence="2">Hemerythrin-like domain-containing protein</fullName>
    </recommendedName>
</protein>
<gene>
    <name evidence="5" type="ORF">SLS53_006456</name>
    <name evidence="4" type="ORF">SLS53_009410</name>
    <name evidence="3" type="ORF">SLS53_009445</name>
</gene>
<feature type="domain" description="Hemerythrin-like" evidence="2">
    <location>
        <begin position="64"/>
        <end position="206"/>
    </location>
</feature>
<reference evidence="5" key="2">
    <citation type="submission" date="2024-02" db="EMBL/GenBank/DDBJ databases">
        <title>De novo assembly and annotation of 12 fungi associated with fruit tree decline syndrome in Ontario, Canada.</title>
        <authorList>
            <person name="Sulman M."/>
            <person name="Ellouze W."/>
            <person name="Ilyukhin E."/>
        </authorList>
    </citation>
    <scope>NUCLEOTIDE SEQUENCE</scope>
    <source>
        <strain evidence="5">FDS-564</strain>
    </source>
</reference>
<evidence type="ECO:0000313" key="5">
    <source>
        <dbReference type="EMBL" id="KAK7737835.1"/>
    </source>
</evidence>
<dbReference type="Pfam" id="PF01814">
    <property type="entry name" value="Hemerythrin"/>
    <property type="match status" value="1"/>
</dbReference>
<dbReference type="EMBL" id="JAJSPL020000128">
    <property type="protein sequence ID" value="KAK7727556.1"/>
    <property type="molecule type" value="Genomic_DNA"/>
</dbReference>
<keyword evidence="6" id="KW-1185">Reference proteome</keyword>
<feature type="region of interest" description="Disordered" evidence="1">
    <location>
        <begin position="21"/>
        <end position="45"/>
    </location>
</feature>
<dbReference type="Proteomes" id="UP001320245">
    <property type="component" value="Unassembled WGS sequence"/>
</dbReference>
<dbReference type="CDD" id="cd12108">
    <property type="entry name" value="Hr-like"/>
    <property type="match status" value="1"/>
</dbReference>
<dbReference type="PANTHER" id="PTHR38048:SF1">
    <property type="entry name" value="HEMERYTHRIN-LIKE DOMAIN-CONTAINING PROTEIN"/>
    <property type="match status" value="1"/>
</dbReference>
<proteinExistence type="predicted"/>
<name>A0AAN9U2K0_9PEZI</name>
<dbReference type="EMBL" id="JAJSPL020000028">
    <property type="protein sequence ID" value="KAK7737835.1"/>
    <property type="molecule type" value="Genomic_DNA"/>
</dbReference>
<dbReference type="Gene3D" id="1.20.120.520">
    <property type="entry name" value="nmb1532 protein domain like"/>
    <property type="match status" value="1"/>
</dbReference>
<evidence type="ECO:0000313" key="4">
    <source>
        <dbReference type="EMBL" id="KAK7728342.1"/>
    </source>
</evidence>
<dbReference type="PANTHER" id="PTHR38048">
    <property type="entry name" value="EXPRESSED PROTEIN"/>
    <property type="match status" value="1"/>
</dbReference>
<dbReference type="AlphaFoldDB" id="A0AAN9U2K0"/>
<reference evidence="5 6" key="1">
    <citation type="journal article" date="2023" name="PLoS ONE">
        <title>Cytospora paraplurivora sp. nov. isolated from orchards with fruit tree decline syndrome in Ontario, Canada.</title>
        <authorList>
            <person name="Ilyukhin E."/>
            <person name="Nguyen H.D.T."/>
            <person name="Castle A.J."/>
            <person name="Ellouze W."/>
        </authorList>
    </citation>
    <scope>NUCLEOTIDE SEQUENCE [LARGE SCALE GENOMIC DNA]</scope>
    <source>
        <strain evidence="5 6">FDS-564</strain>
    </source>
</reference>